<evidence type="ECO:0000256" key="1">
    <source>
        <dbReference type="SAM" id="MobiDB-lite"/>
    </source>
</evidence>
<reference evidence="2 3" key="1">
    <citation type="submission" date="2024-05" db="EMBL/GenBank/DDBJ databases">
        <title>Haplotype-resolved chromosome-level genome assembly of Huyou (Citrus changshanensis).</title>
        <authorList>
            <person name="Miao C."/>
            <person name="Chen W."/>
            <person name="Wu Y."/>
            <person name="Wang L."/>
            <person name="Zhao S."/>
            <person name="Grierson D."/>
            <person name="Xu C."/>
            <person name="Chen K."/>
        </authorList>
    </citation>
    <scope>NUCLEOTIDE SEQUENCE [LARGE SCALE GENOMIC DNA]</scope>
    <source>
        <strain evidence="2">01-14</strain>
        <tissue evidence="2">Leaf</tissue>
    </source>
</reference>
<feature type="compositionally biased region" description="Basic and acidic residues" evidence="1">
    <location>
        <begin position="238"/>
        <end position="248"/>
    </location>
</feature>
<sequence>MRKPLVIALVKYIKKRMMKAIIERRQTCLKWPSDVPAFINKKMNSMLKISSLPCKRAMPCIAHIRATYEKPPGRPKACRRREADEPPAHRKRFAVCCSYCRGIGHNIKGCHVDPANAHKKTRRILKHRKNLAVASSSGASFTRVNVVGNSTPSGSTAQPSPNTSTPTPKQLTRGSTTKKTAATKEAVRISRGKEGRMNASTTTNSAFDQFSVPPRRGIEIGEGRKSSGITPQSGPIQTKRDLKGKAIA</sequence>
<dbReference type="AlphaFoldDB" id="A0AAP0LKN2"/>
<feature type="compositionally biased region" description="Basic and acidic residues" evidence="1">
    <location>
        <begin position="185"/>
        <end position="196"/>
    </location>
</feature>
<comment type="caution">
    <text evidence="2">The sequence shown here is derived from an EMBL/GenBank/DDBJ whole genome shotgun (WGS) entry which is preliminary data.</text>
</comment>
<feature type="compositionally biased region" description="Basic and acidic residues" evidence="1">
    <location>
        <begin position="216"/>
        <end position="225"/>
    </location>
</feature>
<name>A0AAP0LKN2_9ROSI</name>
<organism evidence="2 3">
    <name type="scientific">Citrus x changshan-huyou</name>
    <dbReference type="NCBI Taxonomy" id="2935761"/>
    <lineage>
        <taxon>Eukaryota</taxon>
        <taxon>Viridiplantae</taxon>
        <taxon>Streptophyta</taxon>
        <taxon>Embryophyta</taxon>
        <taxon>Tracheophyta</taxon>
        <taxon>Spermatophyta</taxon>
        <taxon>Magnoliopsida</taxon>
        <taxon>eudicotyledons</taxon>
        <taxon>Gunneridae</taxon>
        <taxon>Pentapetalae</taxon>
        <taxon>rosids</taxon>
        <taxon>malvids</taxon>
        <taxon>Sapindales</taxon>
        <taxon>Rutaceae</taxon>
        <taxon>Aurantioideae</taxon>
        <taxon>Citrus</taxon>
    </lineage>
</organism>
<protein>
    <submittedName>
        <fullName evidence="2">Uncharacterized protein</fullName>
    </submittedName>
</protein>
<feature type="compositionally biased region" description="Polar residues" evidence="1">
    <location>
        <begin position="198"/>
        <end position="208"/>
    </location>
</feature>
<dbReference type="EMBL" id="JBCGBO010000025">
    <property type="protein sequence ID" value="KAK9174789.1"/>
    <property type="molecule type" value="Genomic_DNA"/>
</dbReference>
<feature type="compositionally biased region" description="Polar residues" evidence="1">
    <location>
        <begin position="227"/>
        <end position="236"/>
    </location>
</feature>
<dbReference type="Proteomes" id="UP001428341">
    <property type="component" value="Unassembled WGS sequence"/>
</dbReference>
<evidence type="ECO:0000313" key="3">
    <source>
        <dbReference type="Proteomes" id="UP001428341"/>
    </source>
</evidence>
<feature type="compositionally biased region" description="Polar residues" evidence="1">
    <location>
        <begin position="144"/>
        <end position="175"/>
    </location>
</feature>
<gene>
    <name evidence="2" type="ORF">WN944_026793</name>
</gene>
<proteinExistence type="predicted"/>
<keyword evidence="3" id="KW-1185">Reference proteome</keyword>
<evidence type="ECO:0000313" key="2">
    <source>
        <dbReference type="EMBL" id="KAK9174789.1"/>
    </source>
</evidence>
<accession>A0AAP0LKN2</accession>
<feature type="region of interest" description="Disordered" evidence="1">
    <location>
        <begin position="144"/>
        <end position="248"/>
    </location>
</feature>